<dbReference type="GO" id="GO:0005634">
    <property type="term" value="C:nucleus"/>
    <property type="evidence" value="ECO:0007669"/>
    <property type="project" value="UniProtKB-SubCell"/>
</dbReference>
<comment type="caution">
    <text evidence="7">The sequence shown here is derived from an EMBL/GenBank/DDBJ whole genome shotgun (WGS) entry which is preliminary data.</text>
</comment>
<dbReference type="InterPro" id="IPR052435">
    <property type="entry name" value="YY1-Transcr_Regul"/>
</dbReference>
<keyword evidence="4" id="KW-0539">Nucleus</keyword>
<keyword evidence="2" id="KW-0805">Transcription regulation</keyword>
<evidence type="ECO:0000313" key="8">
    <source>
        <dbReference type="Proteomes" id="UP000291343"/>
    </source>
</evidence>
<dbReference type="PANTHER" id="PTHR16088">
    <property type="entry name" value="YY1 ASSOCIATED PROTEIN-RELATED"/>
    <property type="match status" value="1"/>
</dbReference>
<accession>A0A482XL90</accession>
<dbReference type="SMR" id="A0A482XL90"/>
<gene>
    <name evidence="7" type="ORF">LSTR_LSTR004771</name>
</gene>
<dbReference type="STRING" id="195883.A0A482XL90"/>
<dbReference type="GO" id="GO:0006355">
    <property type="term" value="P:regulation of DNA-templated transcription"/>
    <property type="evidence" value="ECO:0007669"/>
    <property type="project" value="InterPro"/>
</dbReference>
<organism evidence="7 8">
    <name type="scientific">Laodelphax striatellus</name>
    <name type="common">Small brown planthopper</name>
    <name type="synonym">Delphax striatella</name>
    <dbReference type="NCBI Taxonomy" id="195883"/>
    <lineage>
        <taxon>Eukaryota</taxon>
        <taxon>Metazoa</taxon>
        <taxon>Ecdysozoa</taxon>
        <taxon>Arthropoda</taxon>
        <taxon>Hexapoda</taxon>
        <taxon>Insecta</taxon>
        <taxon>Pterygota</taxon>
        <taxon>Neoptera</taxon>
        <taxon>Paraneoptera</taxon>
        <taxon>Hemiptera</taxon>
        <taxon>Auchenorrhyncha</taxon>
        <taxon>Fulgoroidea</taxon>
        <taxon>Delphacidae</taxon>
        <taxon>Criomorphinae</taxon>
        <taxon>Laodelphax</taxon>
    </lineage>
</organism>
<dbReference type="InterPro" id="IPR001005">
    <property type="entry name" value="SANT/Myb"/>
</dbReference>
<dbReference type="AlphaFoldDB" id="A0A482XL90"/>
<feature type="region of interest" description="Disordered" evidence="5">
    <location>
        <begin position="297"/>
        <end position="350"/>
    </location>
</feature>
<dbReference type="SUPFAM" id="SSF46689">
    <property type="entry name" value="Homeodomain-like"/>
    <property type="match status" value="1"/>
</dbReference>
<evidence type="ECO:0000256" key="4">
    <source>
        <dbReference type="ARBA" id="ARBA00023242"/>
    </source>
</evidence>
<comment type="subcellular location">
    <subcellularLocation>
        <location evidence="1">Nucleus</location>
    </subcellularLocation>
</comment>
<dbReference type="GO" id="GO:0003712">
    <property type="term" value="F:transcription coregulator activity"/>
    <property type="evidence" value="ECO:0007669"/>
    <property type="project" value="TreeGrafter"/>
</dbReference>
<dbReference type="OrthoDB" id="6257037at2759"/>
<sequence>MADLYGKVNDILKDTPDLEQEFLAFLLPEQAMEVGRFIDHLCVVSMRNFFRKLEVCFAKQPHQMRKIYETLSRLSEQADVTLEQVKTAIVPLLKGNAILIDCFLQLFPSERPPASVCGREESERLVQLENASEPFMEEPSDLEVIEVPETEDPYGGRRCPCNCHKDGSALHCTSCGLKFIKGRVFIQRGKALRQAELVVEGVDRSEFLLKIAVKSSICRSPFKVRPKKRPAEGSPSKSYPTGADDDYGEIMTVTKVARLKQMRTPKSKLSTDSGDKTAEEDEDEEAINICNSCFKDEEESVDEPLSPSHGLSESDSPKRESDAVDMDVPIPEKTEVAPKGSSHESNCRTDVDSKVTVSALSDLVEKEDTQSSIVEDNIEVQLSADDRVPVQSESSWTREEDKVILQTFQQDGDSDKIFTKINAVLPLRSIPEIRSRFQVLMQLLNQMAQSDDHPT</sequence>
<dbReference type="Proteomes" id="UP000291343">
    <property type="component" value="Unassembled WGS sequence"/>
</dbReference>
<dbReference type="Pfam" id="PF21227">
    <property type="entry name" value="Myb_DNA-binding_7"/>
    <property type="match status" value="1"/>
</dbReference>
<feature type="region of interest" description="Disordered" evidence="5">
    <location>
        <begin position="224"/>
        <end position="246"/>
    </location>
</feature>
<dbReference type="InterPro" id="IPR036600">
    <property type="entry name" value="PAH_sf"/>
</dbReference>
<dbReference type="EMBL" id="QKKF02007188">
    <property type="protein sequence ID" value="RZF46058.1"/>
    <property type="molecule type" value="Genomic_DNA"/>
</dbReference>
<feature type="compositionally biased region" description="Basic and acidic residues" evidence="5">
    <location>
        <begin position="330"/>
        <end position="350"/>
    </location>
</feature>
<dbReference type="InterPro" id="IPR009057">
    <property type="entry name" value="Homeodomain-like_sf"/>
</dbReference>
<keyword evidence="3" id="KW-0804">Transcription</keyword>
<evidence type="ECO:0000256" key="1">
    <source>
        <dbReference type="ARBA" id="ARBA00004123"/>
    </source>
</evidence>
<dbReference type="PANTHER" id="PTHR16088:SF3">
    <property type="entry name" value="GON-4-LIKE PROTEIN"/>
    <property type="match status" value="1"/>
</dbReference>
<feature type="region of interest" description="Disordered" evidence="5">
    <location>
        <begin position="258"/>
        <end position="285"/>
    </location>
</feature>
<dbReference type="Gene3D" id="1.10.10.60">
    <property type="entry name" value="Homeodomain-like"/>
    <property type="match status" value="1"/>
</dbReference>
<proteinExistence type="predicted"/>
<name>A0A482XL90_LAOST</name>
<evidence type="ECO:0000256" key="2">
    <source>
        <dbReference type="ARBA" id="ARBA00023015"/>
    </source>
</evidence>
<reference evidence="7 8" key="1">
    <citation type="journal article" date="2017" name="Gigascience">
        <title>Genome sequence of the small brown planthopper, Laodelphax striatellus.</title>
        <authorList>
            <person name="Zhu J."/>
            <person name="Jiang F."/>
            <person name="Wang X."/>
            <person name="Yang P."/>
            <person name="Bao Y."/>
            <person name="Zhao W."/>
            <person name="Wang W."/>
            <person name="Lu H."/>
            <person name="Wang Q."/>
            <person name="Cui N."/>
            <person name="Li J."/>
            <person name="Chen X."/>
            <person name="Luo L."/>
            <person name="Yu J."/>
            <person name="Kang L."/>
            <person name="Cui F."/>
        </authorList>
    </citation>
    <scope>NUCLEOTIDE SEQUENCE [LARGE SCALE GENOMIC DNA]</scope>
    <source>
        <strain evidence="7">Lst14</strain>
    </source>
</reference>
<evidence type="ECO:0000259" key="6">
    <source>
        <dbReference type="PROSITE" id="PS50090"/>
    </source>
</evidence>
<dbReference type="InParanoid" id="A0A482XL90"/>
<dbReference type="PROSITE" id="PS50090">
    <property type="entry name" value="MYB_LIKE"/>
    <property type="match status" value="1"/>
</dbReference>
<evidence type="ECO:0000256" key="5">
    <source>
        <dbReference type="SAM" id="MobiDB-lite"/>
    </source>
</evidence>
<feature type="domain" description="Myb-like" evidence="6">
    <location>
        <begin position="388"/>
        <end position="441"/>
    </location>
</feature>
<dbReference type="SUPFAM" id="SSF47762">
    <property type="entry name" value="PAH2 domain"/>
    <property type="match status" value="1"/>
</dbReference>
<keyword evidence="8" id="KW-1185">Reference proteome</keyword>
<evidence type="ECO:0000313" key="7">
    <source>
        <dbReference type="EMBL" id="RZF46058.1"/>
    </source>
</evidence>
<protein>
    <recommendedName>
        <fullName evidence="6">Myb-like domain-containing protein</fullName>
    </recommendedName>
</protein>
<evidence type="ECO:0000256" key="3">
    <source>
        <dbReference type="ARBA" id="ARBA00023163"/>
    </source>
</evidence>